<dbReference type="RefSeq" id="WP_108621103.1">
    <property type="nucleotide sequence ID" value="NZ_CP028901.1"/>
</dbReference>
<dbReference type="OrthoDB" id="8689618at2"/>
<dbReference type="KEGG" id="boz:DBV39_08135"/>
<name>A0A2R4XIV7_9BURK</name>
<reference evidence="2 3" key="1">
    <citation type="submission" date="2018-04" db="EMBL/GenBank/DDBJ databases">
        <title>Bordetella sp. HZ20 isolated from seawater.</title>
        <authorList>
            <person name="Sun C."/>
        </authorList>
    </citation>
    <scope>NUCLEOTIDE SEQUENCE [LARGE SCALE GENOMIC DNA]</scope>
    <source>
        <strain evidence="2 3">HZ20</strain>
    </source>
</reference>
<dbReference type="AlphaFoldDB" id="A0A2R4XIV7"/>
<proteinExistence type="predicted"/>
<sequence length="316" mass="34607">MSDQPTSRRSFLFGRSFKGNDPWLRFLARLKRSCEGKVSLVKRDSAPLARLEPARQEDVFHALSLCREYRVCMALDGLPLGGPDAQRPVLQVGAGKAWGTLMPAGEQVWRVQAGCPVQVMQAAGLAVHTWDGLPGQANLAQWIALLPVNSPPGTLGQYRIEAIEWLYPDGSIEVLGQFGVKDSQPLRSMAAQRSIPSLFQLTADPLVEQWMQAGAHTGTEPQWPLRYRLDALVARDGVEINLAHLLLGHRGSLGWVVAAHIRSPDNGESSDASGSAACERGVDSVNPVDRLPEAREIDMKIKRAMDPDMVFLSCQD</sequence>
<evidence type="ECO:0000313" key="3">
    <source>
        <dbReference type="Proteomes" id="UP000244571"/>
    </source>
</evidence>
<protein>
    <submittedName>
        <fullName evidence="2">Uncharacterized protein</fullName>
    </submittedName>
</protein>
<evidence type="ECO:0000313" key="2">
    <source>
        <dbReference type="EMBL" id="AWB33674.1"/>
    </source>
</evidence>
<evidence type="ECO:0000256" key="1">
    <source>
        <dbReference type="SAM" id="MobiDB-lite"/>
    </source>
</evidence>
<feature type="region of interest" description="Disordered" evidence="1">
    <location>
        <begin position="264"/>
        <end position="285"/>
    </location>
</feature>
<accession>A0A2R4XIV7</accession>
<keyword evidence="3" id="KW-1185">Reference proteome</keyword>
<organism evidence="2 3">
    <name type="scientific">Orrella marina</name>
    <dbReference type="NCBI Taxonomy" id="2163011"/>
    <lineage>
        <taxon>Bacteria</taxon>
        <taxon>Pseudomonadati</taxon>
        <taxon>Pseudomonadota</taxon>
        <taxon>Betaproteobacteria</taxon>
        <taxon>Burkholderiales</taxon>
        <taxon>Alcaligenaceae</taxon>
        <taxon>Orrella</taxon>
    </lineage>
</organism>
<dbReference type="Proteomes" id="UP000244571">
    <property type="component" value="Chromosome"/>
</dbReference>
<gene>
    <name evidence="2" type="ORF">DBV39_08135</name>
</gene>
<dbReference type="EMBL" id="CP028901">
    <property type="protein sequence ID" value="AWB33674.1"/>
    <property type="molecule type" value="Genomic_DNA"/>
</dbReference>